<organism evidence="3 4">
    <name type="scientific">Lophiostoma macrostomum CBS 122681</name>
    <dbReference type="NCBI Taxonomy" id="1314788"/>
    <lineage>
        <taxon>Eukaryota</taxon>
        <taxon>Fungi</taxon>
        <taxon>Dikarya</taxon>
        <taxon>Ascomycota</taxon>
        <taxon>Pezizomycotina</taxon>
        <taxon>Dothideomycetes</taxon>
        <taxon>Pleosporomycetidae</taxon>
        <taxon>Pleosporales</taxon>
        <taxon>Lophiostomataceae</taxon>
        <taxon>Lophiostoma</taxon>
    </lineage>
</organism>
<feature type="domain" description="Tyrosine specific protein phosphatases" evidence="2">
    <location>
        <begin position="158"/>
        <end position="230"/>
    </location>
</feature>
<gene>
    <name evidence="3" type="ORF">K491DRAFT_510255</name>
</gene>
<dbReference type="Gene3D" id="3.90.190.10">
    <property type="entry name" value="Protein tyrosine phosphatase superfamily"/>
    <property type="match status" value="1"/>
</dbReference>
<keyword evidence="4" id="KW-1185">Reference proteome</keyword>
<dbReference type="SUPFAM" id="SSF52799">
    <property type="entry name" value="(Phosphotyrosine protein) phosphatases II"/>
    <property type="match status" value="1"/>
</dbReference>
<dbReference type="Pfam" id="PF13350">
    <property type="entry name" value="Y_phosphatase3"/>
    <property type="match status" value="1"/>
</dbReference>
<dbReference type="InterPro" id="IPR029021">
    <property type="entry name" value="Prot-tyrosine_phosphatase-like"/>
</dbReference>
<accession>A0A6A6T3A1</accession>
<dbReference type="PANTHER" id="PTHR31126:SF1">
    <property type="entry name" value="TYROSINE SPECIFIC PROTEIN PHOSPHATASES DOMAIN-CONTAINING PROTEIN"/>
    <property type="match status" value="1"/>
</dbReference>
<dbReference type="GO" id="GO:0004721">
    <property type="term" value="F:phosphoprotein phosphatase activity"/>
    <property type="evidence" value="ECO:0007669"/>
    <property type="project" value="InterPro"/>
</dbReference>
<name>A0A6A6T3A1_9PLEO</name>
<dbReference type="PROSITE" id="PS00383">
    <property type="entry name" value="TYR_PHOSPHATASE_1"/>
    <property type="match status" value="1"/>
</dbReference>
<evidence type="ECO:0000313" key="3">
    <source>
        <dbReference type="EMBL" id="KAF2653621.1"/>
    </source>
</evidence>
<evidence type="ECO:0000259" key="2">
    <source>
        <dbReference type="PROSITE" id="PS50056"/>
    </source>
</evidence>
<dbReference type="OrthoDB" id="449382at2759"/>
<reference evidence="3" key="1">
    <citation type="journal article" date="2020" name="Stud. Mycol.">
        <title>101 Dothideomycetes genomes: a test case for predicting lifestyles and emergence of pathogens.</title>
        <authorList>
            <person name="Haridas S."/>
            <person name="Albert R."/>
            <person name="Binder M."/>
            <person name="Bloem J."/>
            <person name="Labutti K."/>
            <person name="Salamov A."/>
            <person name="Andreopoulos B."/>
            <person name="Baker S."/>
            <person name="Barry K."/>
            <person name="Bills G."/>
            <person name="Bluhm B."/>
            <person name="Cannon C."/>
            <person name="Castanera R."/>
            <person name="Culley D."/>
            <person name="Daum C."/>
            <person name="Ezra D."/>
            <person name="Gonzalez J."/>
            <person name="Henrissat B."/>
            <person name="Kuo A."/>
            <person name="Liang C."/>
            <person name="Lipzen A."/>
            <person name="Lutzoni F."/>
            <person name="Magnuson J."/>
            <person name="Mondo S."/>
            <person name="Nolan M."/>
            <person name="Ohm R."/>
            <person name="Pangilinan J."/>
            <person name="Park H.-J."/>
            <person name="Ramirez L."/>
            <person name="Alfaro M."/>
            <person name="Sun H."/>
            <person name="Tritt A."/>
            <person name="Yoshinaga Y."/>
            <person name="Zwiers L.-H."/>
            <person name="Turgeon B."/>
            <person name="Goodwin S."/>
            <person name="Spatafora J."/>
            <person name="Crous P."/>
            <person name="Grigoriev I."/>
        </authorList>
    </citation>
    <scope>NUCLEOTIDE SEQUENCE</scope>
    <source>
        <strain evidence="3">CBS 122681</strain>
    </source>
</reference>
<protein>
    <submittedName>
        <fullName evidence="3">Putative tyrosine-protein phosphatase</fullName>
    </submittedName>
</protein>
<dbReference type="AlphaFoldDB" id="A0A6A6T3A1"/>
<feature type="region of interest" description="Disordered" evidence="1">
    <location>
        <begin position="1"/>
        <end position="25"/>
    </location>
</feature>
<dbReference type="Proteomes" id="UP000799324">
    <property type="component" value="Unassembled WGS sequence"/>
</dbReference>
<dbReference type="PROSITE" id="PS50056">
    <property type="entry name" value="TYR_PHOSPHATASE_2"/>
    <property type="match status" value="1"/>
</dbReference>
<dbReference type="PANTHER" id="PTHR31126">
    <property type="entry name" value="TYROSINE-PROTEIN PHOSPHATASE"/>
    <property type="match status" value="1"/>
</dbReference>
<sequence length="301" mass="33491">MPPKVSMLADIPGEENIPSRSSPTASTALPLHPTFFPFHIIPGISNFRDVGGWPISGESHVRKGVLYRGSDTNRVTPDGIARLQELHIKTDFDLRSSQQIERTGGYKVLGGMTRIWTPVFADEQYTEEAAKQRYELYAGEGTDGIVTAFIEILTSGTTMFRTVLRHLLATIPPSSDETAPALFMHCTTGNNRTGVFISLLLLLLGVPESVVIEEYALSEKGLAPTRHINVERLLKKGAFKEYGPEEAQRKCERMVGARPESMRALIEEVKRRWGGPEGYFKEHVRLTGEEIARLKTLLNVT</sequence>
<evidence type="ECO:0000256" key="1">
    <source>
        <dbReference type="SAM" id="MobiDB-lite"/>
    </source>
</evidence>
<dbReference type="EMBL" id="MU004378">
    <property type="protein sequence ID" value="KAF2653621.1"/>
    <property type="molecule type" value="Genomic_DNA"/>
</dbReference>
<evidence type="ECO:0000313" key="4">
    <source>
        <dbReference type="Proteomes" id="UP000799324"/>
    </source>
</evidence>
<dbReference type="InterPro" id="IPR026893">
    <property type="entry name" value="Tyr/Ser_Pase_IphP-type"/>
</dbReference>
<dbReference type="InterPro" id="IPR000387">
    <property type="entry name" value="Tyr_Pase_dom"/>
</dbReference>
<dbReference type="InterPro" id="IPR016130">
    <property type="entry name" value="Tyr_Pase_AS"/>
</dbReference>
<proteinExistence type="predicted"/>